<reference evidence="1 2" key="1">
    <citation type="journal article" date="2008" name="J. Bacteriol.">
        <title>Comparative genome sequence analysis of multidrug-resistant Acinetobacter baumannii.</title>
        <authorList>
            <person name="Adams M.D."/>
            <person name="Goglin K."/>
            <person name="Molyneaux N."/>
            <person name="Hujer K.M."/>
            <person name="Lavender H."/>
            <person name="Jamison J.J."/>
            <person name="MacDonald I.J."/>
            <person name="Martin K.M."/>
            <person name="Russo T."/>
            <person name="Campagnari A.A."/>
            <person name="Hujer A.M."/>
            <person name="Bonomo R.A."/>
            <person name="Gill S.R."/>
        </authorList>
    </citation>
    <scope>NUCLEOTIDE SEQUENCE [LARGE SCALE GENOMIC DNA]</scope>
    <source>
        <strain evidence="1 2">AB0057</strain>
    </source>
</reference>
<protein>
    <submittedName>
        <fullName evidence="1">Uncharacterized protein</fullName>
    </submittedName>
</protein>
<name>A0A7U5LZU2_ACIB5</name>
<sequence>MNISPIPVHGAFFAQKSLINTRKVHQKRRLKTGTFSASLISNTKTEFGNTKLEVRYERCKTCGSTKANFKSLFSPVAQRTCRRLYQAKQSAA</sequence>
<evidence type="ECO:0000313" key="1">
    <source>
        <dbReference type="EMBL" id="ASF49787.1"/>
    </source>
</evidence>
<dbReference type="AlphaFoldDB" id="A0A7U5LZU2"/>
<evidence type="ECO:0000313" key="2">
    <source>
        <dbReference type="Proteomes" id="UP000007094"/>
    </source>
</evidence>
<accession>A0A7U5LZU2</accession>
<gene>
    <name evidence="1" type="ORF">AB57_05470</name>
</gene>
<organism evidence="1 2">
    <name type="scientific">Acinetobacter baumannii (strain AB0057)</name>
    <dbReference type="NCBI Taxonomy" id="480119"/>
    <lineage>
        <taxon>Bacteria</taxon>
        <taxon>Pseudomonadati</taxon>
        <taxon>Pseudomonadota</taxon>
        <taxon>Gammaproteobacteria</taxon>
        <taxon>Moraxellales</taxon>
        <taxon>Moraxellaceae</taxon>
        <taxon>Acinetobacter</taxon>
        <taxon>Acinetobacter calcoaceticus/baumannii complex</taxon>
    </lineage>
</organism>
<dbReference type="EMBL" id="CP001182">
    <property type="protein sequence ID" value="ASF49787.1"/>
    <property type="molecule type" value="Genomic_DNA"/>
</dbReference>
<dbReference type="Proteomes" id="UP000007094">
    <property type="component" value="Chromosome"/>
</dbReference>
<proteinExistence type="predicted"/>
<dbReference type="KEGG" id="abn:AB57_05470"/>